<organism evidence="1 2">
    <name type="scientific">candidate division WWE3 bacterium RIFCSPLOWO2_01_FULL_42_11</name>
    <dbReference type="NCBI Taxonomy" id="1802627"/>
    <lineage>
        <taxon>Bacteria</taxon>
        <taxon>Katanobacteria</taxon>
    </lineage>
</organism>
<dbReference type="EMBL" id="MEVK01000006">
    <property type="protein sequence ID" value="OGC59853.1"/>
    <property type="molecule type" value="Genomic_DNA"/>
</dbReference>
<dbReference type="STRING" id="1802627.A3A70_03055"/>
<reference evidence="1 2" key="1">
    <citation type="journal article" date="2016" name="Nat. Commun.">
        <title>Thousands of microbial genomes shed light on interconnected biogeochemical processes in an aquifer system.</title>
        <authorList>
            <person name="Anantharaman K."/>
            <person name="Brown C.T."/>
            <person name="Hug L.A."/>
            <person name="Sharon I."/>
            <person name="Castelle C.J."/>
            <person name="Probst A.J."/>
            <person name="Thomas B.C."/>
            <person name="Singh A."/>
            <person name="Wilkins M.J."/>
            <person name="Karaoz U."/>
            <person name="Brodie E.L."/>
            <person name="Williams K.H."/>
            <person name="Hubbard S.S."/>
            <person name="Banfield J.F."/>
        </authorList>
    </citation>
    <scope>NUCLEOTIDE SEQUENCE [LARGE SCALE GENOMIC DNA]</scope>
</reference>
<gene>
    <name evidence="1" type="ORF">A3A70_03055</name>
</gene>
<comment type="caution">
    <text evidence="1">The sequence shown here is derived from an EMBL/GenBank/DDBJ whole genome shotgun (WGS) entry which is preliminary data.</text>
</comment>
<evidence type="ECO:0008006" key="3">
    <source>
        <dbReference type="Google" id="ProtNLM"/>
    </source>
</evidence>
<name>A0A1F4VST5_UNCKA</name>
<evidence type="ECO:0000313" key="1">
    <source>
        <dbReference type="EMBL" id="OGC59853.1"/>
    </source>
</evidence>
<proteinExistence type="predicted"/>
<dbReference type="Proteomes" id="UP000178964">
    <property type="component" value="Unassembled WGS sequence"/>
</dbReference>
<dbReference type="AlphaFoldDB" id="A0A1F4VST5"/>
<protein>
    <recommendedName>
        <fullName evidence="3">DUF3631 domain-containing protein</fullName>
    </recommendedName>
</protein>
<sequence>MNNKIQKQFTIWSKEVYKQFPELQRSAEIALSVMCQLKINDIRNPFALVFVDVPSSGKTITLNMFSTLKDLVYTTDNFTPASFVSHAANVPKKKLTEVDLLPKIKGKVLIVRDLATIFGEREEDLLKNLGVLTRVLDGEGLELDSGLHGKRGYKGDYSFMLLAGSTPIPPRVWKMSGNLGSRLFFSQIRSSEKEEDELAGQLIKSTWLQKQEACQKVTEDFMLLLLAEYPTGIDWDKSKDPIDLLKIISRCAKLLARLRAPINVWEEKWTKDDKESYLYTEPIIEKPDRINQLLYNLARGHALAQGREQIAEDDLSIVIDVTFDSAPRIRTNLFRLLIDNAGELLTNQVMATLSCSHTTAHKEMQALKILGLVEIDEGHGMTGQEKCMNLKDSFKWFLSDECKGLRITGTKTLAAATKFDSMKVKSIPHKDLPPRLQKYTSDKLIEDFEEAESKGEI</sequence>
<evidence type="ECO:0000313" key="2">
    <source>
        <dbReference type="Proteomes" id="UP000178964"/>
    </source>
</evidence>
<accession>A0A1F4VST5</accession>